<evidence type="ECO:0000313" key="1">
    <source>
        <dbReference type="EMBL" id="CAM9488778.1"/>
    </source>
</evidence>
<sequence length="103" mass="10855">MRSWPSLLALSSTAGAQGSKSDRGGLSGWLCAPPPHAGPQSLVQLRMEGLVEVRPAGPEVHLSCWVIGLCTPRVVVRKPGHTRLFRCLPDASPRLAPIGLAAV</sequence>
<organism evidence="1 2">
    <name type="scientific">Rangifer tarandus platyrhynchus</name>
    <name type="common">Svalbard reindeer</name>
    <dbReference type="NCBI Taxonomy" id="3082113"/>
    <lineage>
        <taxon>Eukaryota</taxon>
        <taxon>Metazoa</taxon>
        <taxon>Chordata</taxon>
        <taxon>Craniata</taxon>
        <taxon>Vertebrata</taxon>
        <taxon>Euteleostomi</taxon>
        <taxon>Mammalia</taxon>
        <taxon>Eutheria</taxon>
        <taxon>Laurasiatheria</taxon>
        <taxon>Artiodactyla</taxon>
        <taxon>Ruminantia</taxon>
        <taxon>Pecora</taxon>
        <taxon>Cervidae</taxon>
        <taxon>Odocoileinae</taxon>
        <taxon>Rangifer</taxon>
    </lineage>
</organism>
<name>A0AC59Y9K9_RANTA</name>
<reference evidence="1" key="2">
    <citation type="submission" date="2025-03" db="EMBL/GenBank/DDBJ databases">
        <authorList>
            <consortium name="ELIXIR-Norway"/>
            <consortium name="Elixir Norway"/>
        </authorList>
    </citation>
    <scope>NUCLEOTIDE SEQUENCE</scope>
</reference>
<accession>A0AC59Y9K9</accession>
<evidence type="ECO:0000313" key="2">
    <source>
        <dbReference type="Proteomes" id="UP001162501"/>
    </source>
</evidence>
<gene>
    <name evidence="1" type="ORF">MRATA1EN22A_LOCUS3225</name>
</gene>
<dbReference type="Proteomes" id="UP001162501">
    <property type="component" value="Chromosome 11"/>
</dbReference>
<reference evidence="1" key="1">
    <citation type="submission" date="2023-05" db="EMBL/GenBank/DDBJ databases">
        <authorList>
            <consortium name="ELIXIR-Norway"/>
        </authorList>
    </citation>
    <scope>NUCLEOTIDE SEQUENCE</scope>
</reference>
<dbReference type="EMBL" id="OX596095">
    <property type="protein sequence ID" value="CAM9488778.1"/>
    <property type="molecule type" value="Genomic_DNA"/>
</dbReference>
<protein>
    <submittedName>
        <fullName evidence="1">Uncharacterized protein</fullName>
    </submittedName>
</protein>
<proteinExistence type="predicted"/>